<feature type="domain" description="FecR protein" evidence="2">
    <location>
        <begin position="123"/>
        <end position="218"/>
    </location>
</feature>
<dbReference type="Proteomes" id="UP000428260">
    <property type="component" value="Chromosome"/>
</dbReference>
<dbReference type="GO" id="GO:0016989">
    <property type="term" value="F:sigma factor antagonist activity"/>
    <property type="evidence" value="ECO:0007669"/>
    <property type="project" value="TreeGrafter"/>
</dbReference>
<proteinExistence type="predicted"/>
<evidence type="ECO:0000256" key="1">
    <source>
        <dbReference type="SAM" id="Phobius"/>
    </source>
</evidence>
<evidence type="ECO:0000313" key="5">
    <source>
        <dbReference type="Proteomes" id="UP000428260"/>
    </source>
</evidence>
<dbReference type="KEGG" id="mcos:GM418_31245"/>
<dbReference type="Pfam" id="PF16344">
    <property type="entry name" value="FecR_C"/>
    <property type="match status" value="1"/>
</dbReference>
<dbReference type="Gene3D" id="3.55.50.30">
    <property type="match status" value="1"/>
</dbReference>
<organism evidence="4 5">
    <name type="scientific">Maribellus comscasis</name>
    <dbReference type="NCBI Taxonomy" id="2681766"/>
    <lineage>
        <taxon>Bacteria</taxon>
        <taxon>Pseudomonadati</taxon>
        <taxon>Bacteroidota</taxon>
        <taxon>Bacteroidia</taxon>
        <taxon>Marinilabiliales</taxon>
        <taxon>Prolixibacteraceae</taxon>
        <taxon>Maribellus</taxon>
    </lineage>
</organism>
<feature type="domain" description="Protein FecR C-terminal" evidence="3">
    <location>
        <begin position="261"/>
        <end position="328"/>
    </location>
</feature>
<dbReference type="InterPro" id="IPR012373">
    <property type="entry name" value="Ferrdict_sens_TM"/>
</dbReference>
<dbReference type="RefSeq" id="WP_158872325.1">
    <property type="nucleotide sequence ID" value="NZ_CP046401.1"/>
</dbReference>
<dbReference type="EMBL" id="CP046401">
    <property type="protein sequence ID" value="QGY47972.1"/>
    <property type="molecule type" value="Genomic_DNA"/>
</dbReference>
<keyword evidence="5" id="KW-1185">Reference proteome</keyword>
<dbReference type="AlphaFoldDB" id="A0A6I6K651"/>
<keyword evidence="1" id="KW-0472">Membrane</keyword>
<dbReference type="PIRSF" id="PIRSF018266">
    <property type="entry name" value="FecR"/>
    <property type="match status" value="1"/>
</dbReference>
<dbReference type="PANTHER" id="PTHR30273:SF2">
    <property type="entry name" value="PROTEIN FECR"/>
    <property type="match status" value="1"/>
</dbReference>
<reference evidence="4 5" key="1">
    <citation type="submission" date="2019-11" db="EMBL/GenBank/DDBJ databases">
        <authorList>
            <person name="Zheng R.K."/>
            <person name="Sun C.M."/>
        </authorList>
    </citation>
    <scope>NUCLEOTIDE SEQUENCE [LARGE SCALE GENOMIC DNA]</scope>
    <source>
        <strain evidence="4 5">WC007</strain>
    </source>
</reference>
<feature type="transmembrane region" description="Helical" evidence="1">
    <location>
        <begin position="88"/>
        <end position="109"/>
    </location>
</feature>
<evidence type="ECO:0000259" key="2">
    <source>
        <dbReference type="Pfam" id="PF04773"/>
    </source>
</evidence>
<dbReference type="PANTHER" id="PTHR30273">
    <property type="entry name" value="PERIPLASMIC SIGNAL SENSOR AND SIGMA FACTOR ACTIVATOR FECR-RELATED"/>
    <property type="match status" value="1"/>
</dbReference>
<protein>
    <submittedName>
        <fullName evidence="4">DUF4974 domain-containing protein</fullName>
    </submittedName>
</protein>
<gene>
    <name evidence="4" type="ORF">GM418_31245</name>
</gene>
<dbReference type="FunFam" id="2.60.120.1440:FF:000001">
    <property type="entry name" value="Putative anti-sigma factor"/>
    <property type="match status" value="1"/>
</dbReference>
<name>A0A6I6K651_9BACT</name>
<dbReference type="InterPro" id="IPR006860">
    <property type="entry name" value="FecR"/>
</dbReference>
<evidence type="ECO:0000313" key="4">
    <source>
        <dbReference type="EMBL" id="QGY47972.1"/>
    </source>
</evidence>
<sequence>MENQKFSNIELVIQRFVQGQASVEDEKLLYSWIKENPENRKRLFQEKDIWESAKLGTKQLNDLELDQWLSLQDRIASRKLRFSGVTEIMKIAAIVIISLGVGWIGRYLYSQHPFIKKTVEMKTVEATKGQLKEVFLADGTHVWINSDSELSFPSRFDANNRRVELAGEAYFEVKANEEKPFYVKTKSHTVKVVGTRFNVCEYPENHTIETTLEEGKVKIITGNIVHDLLPGEQSSFNTETSKVRIGEADLEIFTTWKEGRYEFRNEPLGKIFQIVERWWDVEIDYPEELKNERISGVLRRYKPLEQHFELIKQLLPIHYEINSDEVRITVQ</sequence>
<dbReference type="Pfam" id="PF04773">
    <property type="entry name" value="FecR"/>
    <property type="match status" value="1"/>
</dbReference>
<dbReference type="Gene3D" id="2.60.120.1440">
    <property type="match status" value="1"/>
</dbReference>
<keyword evidence="1" id="KW-0812">Transmembrane</keyword>
<keyword evidence="1" id="KW-1133">Transmembrane helix</keyword>
<accession>A0A6I6K651</accession>
<evidence type="ECO:0000259" key="3">
    <source>
        <dbReference type="Pfam" id="PF16344"/>
    </source>
</evidence>
<dbReference type="InterPro" id="IPR032508">
    <property type="entry name" value="FecR_C"/>
</dbReference>